<name>A0A3G4ZNC3_9VIRU</name>
<accession>A0A3G4ZNC3</accession>
<reference evidence="1" key="1">
    <citation type="submission" date="2018-10" db="EMBL/GenBank/DDBJ databases">
        <title>Hidden diversity of soil giant viruses.</title>
        <authorList>
            <person name="Schulz F."/>
            <person name="Alteio L."/>
            <person name="Goudeau D."/>
            <person name="Ryan E.M."/>
            <person name="Malmstrom R.R."/>
            <person name="Blanchard J."/>
            <person name="Woyke T."/>
        </authorList>
    </citation>
    <scope>NUCLEOTIDE SEQUENCE</scope>
    <source>
        <strain evidence="1">TEV1</strain>
    </source>
</reference>
<proteinExistence type="predicted"/>
<sequence>MATTTRNTPKYDANDRFHQIFVVDDGKYCDEFSIKHSILSFLYKTFPEISSISIDDQQKKIRITIKSAEDSTEVTVLSALDDYVLRTQQRKDVFVSDLFFIFQSTNDVDSSYELCGNNMDD</sequence>
<evidence type="ECO:0000313" key="1">
    <source>
        <dbReference type="EMBL" id="AYV76376.1"/>
    </source>
</evidence>
<dbReference type="EMBL" id="MK071984">
    <property type="protein sequence ID" value="AYV76376.1"/>
    <property type="molecule type" value="Genomic_DNA"/>
</dbReference>
<organism evidence="1">
    <name type="scientific">Terrestrivirus sp</name>
    <dbReference type="NCBI Taxonomy" id="2487775"/>
    <lineage>
        <taxon>Viruses</taxon>
        <taxon>Varidnaviria</taxon>
        <taxon>Bamfordvirae</taxon>
        <taxon>Nucleocytoviricota</taxon>
        <taxon>Megaviricetes</taxon>
        <taxon>Imitervirales</taxon>
        <taxon>Mimiviridae</taxon>
        <taxon>Klosneuvirinae</taxon>
    </lineage>
</organism>
<protein>
    <submittedName>
        <fullName evidence="1">Uncharacterized protein</fullName>
    </submittedName>
</protein>
<gene>
    <name evidence="1" type="ORF">Terrestrivirus6_2</name>
</gene>